<evidence type="ECO:0000259" key="13">
    <source>
        <dbReference type="PROSITE" id="PS51462"/>
    </source>
</evidence>
<dbReference type="InterPro" id="IPR000086">
    <property type="entry name" value="NUDIX_hydrolase_dom"/>
</dbReference>
<evidence type="ECO:0000313" key="14">
    <source>
        <dbReference type="EMBL" id="MFB9231988.1"/>
    </source>
</evidence>
<dbReference type="SUPFAM" id="SSF55811">
    <property type="entry name" value="Nudix"/>
    <property type="match status" value="1"/>
</dbReference>
<keyword evidence="6" id="KW-0378">Hydrolase</keyword>
<dbReference type="PANTHER" id="PTHR11839">
    <property type="entry name" value="UDP/ADP-SUGAR PYROPHOSPHATASE"/>
    <property type="match status" value="1"/>
</dbReference>
<evidence type="ECO:0000256" key="2">
    <source>
        <dbReference type="ARBA" id="ARBA00007482"/>
    </source>
</evidence>
<evidence type="ECO:0000256" key="8">
    <source>
        <dbReference type="ARBA" id="ARBA00025164"/>
    </source>
</evidence>
<dbReference type="InterPro" id="IPR009288">
    <property type="entry name" value="AIG2-like_dom"/>
</dbReference>
<comment type="caution">
    <text evidence="14">The sequence shown here is derived from an EMBL/GenBank/DDBJ whole genome shotgun (WGS) entry which is preliminary data.</text>
</comment>
<dbReference type="EC" id="3.6.1.13" evidence="3"/>
<dbReference type="Gene3D" id="3.90.79.10">
    <property type="entry name" value="Nucleoside Triphosphate Pyrophosphohydrolase"/>
    <property type="match status" value="1"/>
</dbReference>
<dbReference type="Pfam" id="PF00293">
    <property type="entry name" value="NUDIX"/>
    <property type="match status" value="1"/>
</dbReference>
<dbReference type="EMBL" id="JBHMEA010000035">
    <property type="protein sequence ID" value="MFB9231988.1"/>
    <property type="molecule type" value="Genomic_DNA"/>
</dbReference>
<dbReference type="Gene3D" id="3.10.490.10">
    <property type="entry name" value="Gamma-glutamyl cyclotransferase-like"/>
    <property type="match status" value="1"/>
</dbReference>
<keyword evidence="15" id="KW-1185">Reference proteome</keyword>
<dbReference type="NCBIfam" id="TIGR00052">
    <property type="entry name" value="nudix-type nucleoside diphosphatase, YffH/AdpP family"/>
    <property type="match status" value="1"/>
</dbReference>
<dbReference type="RefSeq" id="WP_377608863.1">
    <property type="nucleotide sequence ID" value="NZ_JBHMEA010000035.1"/>
</dbReference>
<evidence type="ECO:0000256" key="7">
    <source>
        <dbReference type="ARBA" id="ARBA00022842"/>
    </source>
</evidence>
<evidence type="ECO:0000256" key="1">
    <source>
        <dbReference type="ARBA" id="ARBA00001946"/>
    </source>
</evidence>
<dbReference type="InterPro" id="IPR004385">
    <property type="entry name" value="NDP_pyrophosphatase"/>
</dbReference>
<evidence type="ECO:0000256" key="4">
    <source>
        <dbReference type="ARBA" id="ARBA00013297"/>
    </source>
</evidence>
<evidence type="ECO:0000256" key="3">
    <source>
        <dbReference type="ARBA" id="ARBA00012453"/>
    </source>
</evidence>
<accession>A0ABV5JEV5</accession>
<dbReference type="Pfam" id="PF06094">
    <property type="entry name" value="GGACT"/>
    <property type="match status" value="1"/>
</dbReference>
<comment type="function">
    <text evidence="8">Acts on ADP-mannose and ADP-glucose as well as ADP-ribose. Prevents glycogen biosynthesis. The reaction catalyzed by this enzyme is a limiting step of the gluconeogenic process.</text>
</comment>
<dbReference type="PROSITE" id="PS00893">
    <property type="entry name" value="NUDIX_BOX"/>
    <property type="match status" value="1"/>
</dbReference>
<evidence type="ECO:0000313" key="15">
    <source>
        <dbReference type="Proteomes" id="UP001589683"/>
    </source>
</evidence>
<protein>
    <recommendedName>
        <fullName evidence="4">ADP-ribose pyrophosphatase</fullName>
        <ecNumber evidence="3">3.6.1.13</ecNumber>
    </recommendedName>
    <alternativeName>
        <fullName evidence="9">ADP-ribose diphosphatase</fullName>
    </alternativeName>
    <alternativeName>
        <fullName evidence="11">ADP-ribose phosphohydrolase</fullName>
    </alternativeName>
    <alternativeName>
        <fullName evidence="10">Adenosine diphosphoribose pyrophosphatase</fullName>
    </alternativeName>
</protein>
<dbReference type="InterPro" id="IPR015797">
    <property type="entry name" value="NUDIX_hydrolase-like_dom_sf"/>
</dbReference>
<comment type="similarity">
    <text evidence="2">Belongs to the Nudix hydrolase family. NudF subfamily.</text>
</comment>
<dbReference type="InterPro" id="IPR020084">
    <property type="entry name" value="NUDIX_hydrolase_CS"/>
</dbReference>
<dbReference type="CDD" id="cd24155">
    <property type="entry name" value="NUDIX_ADPRase"/>
    <property type="match status" value="1"/>
</dbReference>
<dbReference type="PROSITE" id="PS51462">
    <property type="entry name" value="NUDIX"/>
    <property type="match status" value="1"/>
</dbReference>
<dbReference type="InterPro" id="IPR036568">
    <property type="entry name" value="GGCT-like_sf"/>
</dbReference>
<proteinExistence type="inferred from homology"/>
<dbReference type="SUPFAM" id="SSF110857">
    <property type="entry name" value="Gamma-glutamyl cyclotransferase-like"/>
    <property type="match status" value="1"/>
</dbReference>
<comment type="catalytic activity">
    <reaction evidence="12">
        <text>ADP-D-ribose + H2O = D-ribose 5-phosphate + AMP + 2 H(+)</text>
        <dbReference type="Rhea" id="RHEA:10412"/>
        <dbReference type="ChEBI" id="CHEBI:15377"/>
        <dbReference type="ChEBI" id="CHEBI:15378"/>
        <dbReference type="ChEBI" id="CHEBI:57967"/>
        <dbReference type="ChEBI" id="CHEBI:78346"/>
        <dbReference type="ChEBI" id="CHEBI:456215"/>
        <dbReference type="EC" id="3.6.1.13"/>
    </reaction>
</comment>
<evidence type="ECO:0000256" key="12">
    <source>
        <dbReference type="ARBA" id="ARBA00049546"/>
    </source>
</evidence>
<dbReference type="InterPro" id="IPR013024">
    <property type="entry name" value="GGCT-like"/>
</dbReference>
<evidence type="ECO:0000256" key="11">
    <source>
        <dbReference type="ARBA" id="ARBA00033056"/>
    </source>
</evidence>
<sequence length="382" mass="42630">MLLIGGGTKNVKQMFFYGTLCHRPLLEVVLNRSVSEDEMTRSRLPDHAVYWAKGQIFPLITEEVGSVAEGVSFDASEEDVARLNYYEGGFHYDLHLVTPIGETSPVEVYFPRPGQWQKGASWSLEDFVEQYGAVTLIAAADVAELFGQIDADEVARRLQMLRARARKIVSVHSPTPSGLRYGFGQADVSLLNHERAYDSFFALDDLDLSHRRFDGTVSAPLRRSVFVTSDAVIVLPYDPARDRVLLVEQFRVGAFMRGDRHPWTLEPIAGRIDKGETPEDAAHREAKEEAGLTLTDLQLINRHYPTPGAATEYFHTYLGLCDLPDEVDEFGGVSGEGEDIRTHVLCFEQLMALVESGEAEIGPLVLSAFWLALNRDRLRADA</sequence>
<evidence type="ECO:0000256" key="10">
    <source>
        <dbReference type="ARBA" id="ARBA00030308"/>
    </source>
</evidence>
<gene>
    <name evidence="14" type="ORF">ACFFUT_09350</name>
</gene>
<keyword evidence="7" id="KW-0460">Magnesium</keyword>
<dbReference type="Proteomes" id="UP001589683">
    <property type="component" value="Unassembled WGS sequence"/>
</dbReference>
<dbReference type="CDD" id="cd06661">
    <property type="entry name" value="GGCT_like"/>
    <property type="match status" value="1"/>
</dbReference>
<evidence type="ECO:0000256" key="9">
    <source>
        <dbReference type="ARBA" id="ARBA00030162"/>
    </source>
</evidence>
<evidence type="ECO:0000256" key="5">
    <source>
        <dbReference type="ARBA" id="ARBA00022723"/>
    </source>
</evidence>
<keyword evidence="5" id="KW-0479">Metal-binding</keyword>
<feature type="domain" description="Nudix hydrolase" evidence="13">
    <location>
        <begin position="227"/>
        <end position="367"/>
    </location>
</feature>
<reference evidence="14 15" key="1">
    <citation type="submission" date="2024-09" db="EMBL/GenBank/DDBJ databases">
        <authorList>
            <person name="Sun Q."/>
            <person name="Mori K."/>
        </authorList>
    </citation>
    <scope>NUCLEOTIDE SEQUENCE [LARGE SCALE GENOMIC DNA]</scope>
    <source>
        <strain evidence="14 15">CECT 8726</strain>
    </source>
</reference>
<name>A0ABV5JEV5_9RHOB</name>
<organism evidence="14 15">
    <name type="scientific">Pseudohalocynthiibacter aestuariivivens</name>
    <dbReference type="NCBI Taxonomy" id="1591409"/>
    <lineage>
        <taxon>Bacteria</taxon>
        <taxon>Pseudomonadati</taxon>
        <taxon>Pseudomonadota</taxon>
        <taxon>Alphaproteobacteria</taxon>
        <taxon>Rhodobacterales</taxon>
        <taxon>Paracoccaceae</taxon>
        <taxon>Pseudohalocynthiibacter</taxon>
    </lineage>
</organism>
<evidence type="ECO:0000256" key="6">
    <source>
        <dbReference type="ARBA" id="ARBA00022801"/>
    </source>
</evidence>
<comment type="cofactor">
    <cofactor evidence="1">
        <name>Mg(2+)</name>
        <dbReference type="ChEBI" id="CHEBI:18420"/>
    </cofactor>
</comment>
<dbReference type="PANTHER" id="PTHR11839:SF5">
    <property type="entry name" value="ADP-RIBOSE PYROPHOSPHATASE"/>
    <property type="match status" value="1"/>
</dbReference>